<keyword evidence="3" id="KW-0540">Nuclease</keyword>
<dbReference type="OrthoDB" id="3010308at2"/>
<reference evidence="3" key="1">
    <citation type="submission" date="2019-09" db="EMBL/GenBank/DDBJ databases">
        <authorList>
            <person name="Teo W.F.A."/>
            <person name="Duangmal K."/>
        </authorList>
    </citation>
    <scope>NUCLEOTIDE SEQUENCE [LARGE SCALE GENOMIC DNA]</scope>
    <source>
        <strain evidence="3">K81G1</strain>
    </source>
</reference>
<feature type="domain" description="Restriction endonuclease AspBHI N-terminal" evidence="2">
    <location>
        <begin position="37"/>
        <end position="224"/>
    </location>
</feature>
<sequence>MSQPATPGAPAPTVAFTALRTADLLVDGYYPGGSSGHAGDDPIAKLLPGVGNQGGFRYVGSQREGDVRLAVLYTTGDQPDWPDSLDLQTGLFTYYGDNRAAGRELHNTSRRGNLLLRDVFSDSHGTPEQRKKVPPFLLFEKATTQGRGVRFRGLLAPGGPALTPDDELQAIWRTTGRERFQNYRARFTVLDCATVPRTWIQGVSAGLDPLAGDCPREWASWVRGRADLPLTAPATTLIRSREEQTPQDAQGREILSAIRAHFEDREHDFEACAVALWRLIAPNTGRCEVTRPSRDGGRDAVGQYHLGPVADRISIDFALEAKCYGVDNSVGVREGSRLISRLRHRHFGVLVTTSYFNSQLQREIRDDQHPVALVCGRDITDLLRQHGYSTVPAVKTWLEEQFPASQA</sequence>
<keyword evidence="4" id="KW-1185">Reference proteome</keyword>
<feature type="domain" description="Restriction endonuclease type IV Mrr" evidence="1">
    <location>
        <begin position="266"/>
        <end position="383"/>
    </location>
</feature>
<name>A0A5N0UXA4_9PSEU</name>
<accession>A0A5N0UXA4</accession>
<protein>
    <submittedName>
        <fullName evidence="3">Restriction endonuclease</fullName>
    </submittedName>
</protein>
<keyword evidence="3" id="KW-0378">Hydrolase</keyword>
<evidence type="ECO:0000313" key="4">
    <source>
        <dbReference type="Proteomes" id="UP000319769"/>
    </source>
</evidence>
<evidence type="ECO:0000259" key="1">
    <source>
        <dbReference type="Pfam" id="PF04471"/>
    </source>
</evidence>
<dbReference type="Gene3D" id="2.30.280.20">
    <property type="match status" value="1"/>
</dbReference>
<dbReference type="EMBL" id="VMNW02000054">
    <property type="protein sequence ID" value="KAA9155807.1"/>
    <property type="molecule type" value="Genomic_DNA"/>
</dbReference>
<proteinExistence type="predicted"/>
<dbReference type="InterPro" id="IPR007560">
    <property type="entry name" value="Restrct_endonuc_IV_Mrr"/>
</dbReference>
<evidence type="ECO:0000259" key="2">
    <source>
        <dbReference type="Pfam" id="PF18062"/>
    </source>
</evidence>
<dbReference type="AlphaFoldDB" id="A0A5N0UXA4"/>
<dbReference type="InterPro" id="IPR041409">
    <property type="entry name" value="RE_AspBHI_N"/>
</dbReference>
<dbReference type="GO" id="GO:0004519">
    <property type="term" value="F:endonuclease activity"/>
    <property type="evidence" value="ECO:0007669"/>
    <property type="project" value="UniProtKB-KW"/>
</dbReference>
<dbReference type="Gene3D" id="3.40.1350.10">
    <property type="match status" value="1"/>
</dbReference>
<organism evidence="3 4">
    <name type="scientific">Amycolatopsis acidicola</name>
    <dbReference type="NCBI Taxonomy" id="2596893"/>
    <lineage>
        <taxon>Bacteria</taxon>
        <taxon>Bacillati</taxon>
        <taxon>Actinomycetota</taxon>
        <taxon>Actinomycetes</taxon>
        <taxon>Pseudonocardiales</taxon>
        <taxon>Pseudonocardiaceae</taxon>
        <taxon>Amycolatopsis</taxon>
    </lineage>
</organism>
<dbReference type="Proteomes" id="UP000319769">
    <property type="component" value="Unassembled WGS sequence"/>
</dbReference>
<evidence type="ECO:0000313" key="3">
    <source>
        <dbReference type="EMBL" id="KAA9155807.1"/>
    </source>
</evidence>
<dbReference type="InterPro" id="IPR011856">
    <property type="entry name" value="tRNA_endonuc-like_dom_sf"/>
</dbReference>
<dbReference type="Pfam" id="PF18062">
    <property type="entry name" value="RE_AspBHI_N"/>
    <property type="match status" value="1"/>
</dbReference>
<gene>
    <name evidence="3" type="ORF">FPZ12_029080</name>
</gene>
<dbReference type="GO" id="GO:0009307">
    <property type="term" value="P:DNA restriction-modification system"/>
    <property type="evidence" value="ECO:0007669"/>
    <property type="project" value="InterPro"/>
</dbReference>
<dbReference type="GO" id="GO:0003677">
    <property type="term" value="F:DNA binding"/>
    <property type="evidence" value="ECO:0007669"/>
    <property type="project" value="InterPro"/>
</dbReference>
<keyword evidence="3" id="KW-0255">Endonuclease</keyword>
<dbReference type="Pfam" id="PF04471">
    <property type="entry name" value="Mrr_cat"/>
    <property type="match status" value="1"/>
</dbReference>
<comment type="caution">
    <text evidence="3">The sequence shown here is derived from an EMBL/GenBank/DDBJ whole genome shotgun (WGS) entry which is preliminary data.</text>
</comment>